<evidence type="ECO:0000259" key="1">
    <source>
        <dbReference type="Pfam" id="PF12766"/>
    </source>
</evidence>
<keyword evidence="3" id="KW-1185">Reference proteome</keyword>
<dbReference type="Gene3D" id="2.30.110.10">
    <property type="entry name" value="Electron Transport, Fmn-binding Protein, Chain A"/>
    <property type="match status" value="1"/>
</dbReference>
<reference evidence="2 3" key="1">
    <citation type="submission" date="2019-12" db="EMBL/GenBank/DDBJ databases">
        <title>Genomic-based taxomic classification of the family Erythrobacteraceae.</title>
        <authorList>
            <person name="Xu L."/>
        </authorList>
    </citation>
    <scope>NUCLEOTIDE SEQUENCE [LARGE SCALE GENOMIC DNA]</scope>
    <source>
        <strain evidence="2 3">MCCC 1A09965</strain>
    </source>
</reference>
<dbReference type="EMBL" id="WTYN01000002">
    <property type="protein sequence ID" value="MXO63629.1"/>
    <property type="molecule type" value="Genomic_DNA"/>
</dbReference>
<evidence type="ECO:0000313" key="2">
    <source>
        <dbReference type="EMBL" id="MXO63629.1"/>
    </source>
</evidence>
<proteinExistence type="predicted"/>
<dbReference type="OrthoDB" id="5120525at2"/>
<gene>
    <name evidence="2" type="ORF">GRI48_11450</name>
</gene>
<evidence type="ECO:0000313" key="3">
    <source>
        <dbReference type="Proteomes" id="UP000445582"/>
    </source>
</evidence>
<protein>
    <submittedName>
        <fullName evidence="2">Flavin-binding protein</fullName>
    </submittedName>
</protein>
<dbReference type="InterPro" id="IPR024624">
    <property type="entry name" value="Pyridox_Oxase_Alr4036_FMN-bd"/>
</dbReference>
<dbReference type="Pfam" id="PF12766">
    <property type="entry name" value="Pyridox_oxase_2"/>
    <property type="match status" value="1"/>
</dbReference>
<dbReference type="PANTHER" id="PTHR28243">
    <property type="entry name" value="AGL049CP"/>
    <property type="match status" value="1"/>
</dbReference>
<comment type="caution">
    <text evidence="2">The sequence shown here is derived from an EMBL/GenBank/DDBJ whole genome shotgun (WGS) entry which is preliminary data.</text>
</comment>
<name>A0A844YJX3_9SPHN</name>
<dbReference type="Proteomes" id="UP000445582">
    <property type="component" value="Unassembled WGS sequence"/>
</dbReference>
<feature type="domain" description="Pyridoxamine 5'-phosphate oxidase Alr4036 family FMN-binding" evidence="1">
    <location>
        <begin position="12"/>
        <end position="69"/>
    </location>
</feature>
<dbReference type="InterPro" id="IPR012349">
    <property type="entry name" value="Split_barrel_FMN-bd"/>
</dbReference>
<dbReference type="GO" id="GO:0010181">
    <property type="term" value="F:FMN binding"/>
    <property type="evidence" value="ECO:0007669"/>
    <property type="project" value="InterPro"/>
</dbReference>
<organism evidence="2 3">
    <name type="scientific">Qipengyuania oceanensis</name>
    <dbReference type="NCBI Taxonomy" id="1463597"/>
    <lineage>
        <taxon>Bacteria</taxon>
        <taxon>Pseudomonadati</taxon>
        <taxon>Pseudomonadota</taxon>
        <taxon>Alphaproteobacteria</taxon>
        <taxon>Sphingomonadales</taxon>
        <taxon>Erythrobacteraceae</taxon>
        <taxon>Qipengyuania</taxon>
    </lineage>
</organism>
<dbReference type="AlphaFoldDB" id="A0A844YJX3"/>
<dbReference type="PANTHER" id="PTHR28243:SF1">
    <property type="entry name" value="PYRIDOXAMINE 5'-PHOSPHATE OXIDASE ALR4036 FAMILY FMN-BINDING DOMAIN-CONTAINING PROTEIN"/>
    <property type="match status" value="1"/>
</dbReference>
<dbReference type="SUPFAM" id="SSF50475">
    <property type="entry name" value="FMN-binding split barrel"/>
    <property type="match status" value="1"/>
</dbReference>
<accession>A0A844YJX3</accession>
<sequence>MHTPVVATADADARIMVLREFDAERWMLRFHTDARAPKVSTIDDAAQVTVLFYDKSEGMQLRCRGRARIERDTPLADAAWSSSDNYARRCYLGSAPGETVEGPSSGLPEWIEGKKPTDEQLAPVRSNFAVLLIEIEEVDWYRLAHDGHRRAIVGPLGDGRWLTP</sequence>